<dbReference type="InterPro" id="IPR048686">
    <property type="entry name" value="SHPRH_helical_1st"/>
</dbReference>
<dbReference type="Gene3D" id="3.40.50.10810">
    <property type="entry name" value="Tandem AAA-ATPase domain"/>
    <property type="match status" value="1"/>
</dbReference>
<dbReference type="InParanoid" id="D8LZ87"/>
<dbReference type="GO" id="GO:0005634">
    <property type="term" value="C:nucleus"/>
    <property type="evidence" value="ECO:0007669"/>
    <property type="project" value="TreeGrafter"/>
</dbReference>
<dbReference type="Proteomes" id="UP000008312">
    <property type="component" value="Unassembled WGS sequence"/>
</dbReference>
<dbReference type="Pfam" id="PF21325">
    <property type="entry name" value="SHPRH_helical-1st"/>
    <property type="match status" value="1"/>
</dbReference>
<accession>D8LZ87</accession>
<organism evidence="4">
    <name type="scientific">Blastocystis hominis</name>
    <dbReference type="NCBI Taxonomy" id="12968"/>
    <lineage>
        <taxon>Eukaryota</taxon>
        <taxon>Sar</taxon>
        <taxon>Stramenopiles</taxon>
        <taxon>Bigyra</taxon>
        <taxon>Opalozoa</taxon>
        <taxon>Opalinata</taxon>
        <taxon>Blastocystidae</taxon>
        <taxon>Blastocystis</taxon>
    </lineage>
</organism>
<dbReference type="PANTHER" id="PTHR45865:SF1">
    <property type="entry name" value="E3 UBIQUITIN-PROTEIN LIGASE SHPRH"/>
    <property type="match status" value="1"/>
</dbReference>
<evidence type="ECO:0000259" key="3">
    <source>
        <dbReference type="Pfam" id="PF21325"/>
    </source>
</evidence>
<feature type="domain" description="SNF2 N-terminal" evidence="2">
    <location>
        <begin position="36"/>
        <end position="329"/>
    </location>
</feature>
<dbReference type="EMBL" id="FN668640">
    <property type="protein sequence ID" value="CBK21126.2"/>
    <property type="molecule type" value="Genomic_DNA"/>
</dbReference>
<dbReference type="InterPro" id="IPR027417">
    <property type="entry name" value="P-loop_NTPase"/>
</dbReference>
<feature type="transmembrane region" description="Helical" evidence="1">
    <location>
        <begin position="592"/>
        <end position="612"/>
    </location>
</feature>
<evidence type="ECO:0000313" key="4">
    <source>
        <dbReference type="EMBL" id="CBK21126.2"/>
    </source>
</evidence>
<evidence type="ECO:0000259" key="2">
    <source>
        <dbReference type="Pfam" id="PF00176"/>
    </source>
</evidence>
<dbReference type="GO" id="GO:0061630">
    <property type="term" value="F:ubiquitin protein ligase activity"/>
    <property type="evidence" value="ECO:0007669"/>
    <property type="project" value="TreeGrafter"/>
</dbReference>
<keyword evidence="1" id="KW-1133">Transmembrane helix</keyword>
<evidence type="ECO:0000256" key="1">
    <source>
        <dbReference type="SAM" id="Phobius"/>
    </source>
</evidence>
<keyword evidence="1" id="KW-0812">Transmembrane</keyword>
<evidence type="ECO:0000313" key="5">
    <source>
        <dbReference type="Proteomes" id="UP000008312"/>
    </source>
</evidence>
<dbReference type="InterPro" id="IPR038718">
    <property type="entry name" value="SNF2-like_sf"/>
</dbReference>
<dbReference type="SUPFAM" id="SSF52540">
    <property type="entry name" value="P-loop containing nucleoside triphosphate hydrolases"/>
    <property type="match status" value="1"/>
</dbReference>
<dbReference type="InterPro" id="IPR000330">
    <property type="entry name" value="SNF2_N"/>
</dbReference>
<dbReference type="InterPro" id="IPR052583">
    <property type="entry name" value="ATP-helicase/E3_Ub-Ligase"/>
</dbReference>
<proteinExistence type="predicted"/>
<reference evidence="4" key="1">
    <citation type="submission" date="2010-02" db="EMBL/GenBank/DDBJ databases">
        <title>Sequencing and annotation of the Blastocystis hominis genome.</title>
        <authorList>
            <person name="Wincker P."/>
        </authorList>
    </citation>
    <scope>NUCLEOTIDE SEQUENCE</scope>
    <source>
        <strain evidence="4">Singapore isolate B</strain>
    </source>
</reference>
<dbReference type="GO" id="GO:0005524">
    <property type="term" value="F:ATP binding"/>
    <property type="evidence" value="ECO:0007669"/>
    <property type="project" value="InterPro"/>
</dbReference>
<keyword evidence="1" id="KW-0472">Membrane</keyword>
<name>D8LZ87_BLAHO</name>
<dbReference type="PANTHER" id="PTHR45865">
    <property type="entry name" value="E3 UBIQUITIN-PROTEIN LIGASE SHPRH FAMILY MEMBER"/>
    <property type="match status" value="1"/>
</dbReference>
<dbReference type="GeneID" id="24922374"/>
<dbReference type="GO" id="GO:0000209">
    <property type="term" value="P:protein polyubiquitination"/>
    <property type="evidence" value="ECO:0007669"/>
    <property type="project" value="TreeGrafter"/>
</dbReference>
<protein>
    <submittedName>
        <fullName evidence="4">Uncharacterized protein</fullName>
    </submittedName>
</protein>
<dbReference type="RefSeq" id="XP_012895174.1">
    <property type="nucleotide sequence ID" value="XM_013039720.1"/>
</dbReference>
<dbReference type="OrthoDB" id="46533at2759"/>
<sequence length="659" mass="76779">MELITCSGKNKMPMPPSEYICFDCRKKHQDELPMLKAKTTLVMMPLHISMQWINELHKHLVEHPDDEDIVNDYYCEGRVHNIRYLLYPGISVILQNKKKRLYDNLHLLLHPEYLAQFDIVFLPYENFKTDYDYYIARQPTLRRELKVIHYNSPLFFLDEVHLVENSISLLYRCASLHYDNIWCISGTPFNKNLSEMQEAMFLMKIPQYSNVSVWKECIQKPFSLRIDGVADLLSNLISEYYWRTTFRDLERLSPGLIPSQSRSIKFVFSTGVEKMHYTNVKNRMMKQIKEYVSKIRKHYGDDFLECKLNPKDLYHVLNDLKPLRQACNHYQIGSKTLSGMNCEILSLEQVKEKLVENQILDCQNSLRNYVACHNAMAGLGILQGDIEGAAACYKETLAQCKKYNELNQIHTDLVQLIHCNFNLLCCEEMRPGLLEPSFLQEVRESLRQEEEEFLEKPKKNLEKAIANCFSNDLPQNLIEDSFRFMQSVTTELNDGIAVDVGSRLHSYGDENVLSVFQFVDRLQDSNPKNKSIIAFKKSLRVGPFHSLHNSRTFISAFTARDSSCKAFQAVFSFCFDGKTFSLRFVLRFCKSLLRLTRLLLFLLFILLSLFMFRFRSARAVLAAFRSKAQKREPSSAISDRTLRYVLIVSSKSGFNSTIR</sequence>
<keyword evidence="5" id="KW-1185">Reference proteome</keyword>
<feature type="domain" description="E3 ubiquitin-protein ligase SHPRH first helical" evidence="3">
    <location>
        <begin position="348"/>
        <end position="424"/>
    </location>
</feature>
<dbReference type="GO" id="GO:0006974">
    <property type="term" value="P:DNA damage response"/>
    <property type="evidence" value="ECO:0007669"/>
    <property type="project" value="TreeGrafter"/>
</dbReference>
<gene>
    <name evidence="4" type="ORF">GSBLH_T00006249001</name>
</gene>
<dbReference type="Pfam" id="PF00176">
    <property type="entry name" value="SNF2-rel_dom"/>
    <property type="match status" value="1"/>
</dbReference>
<dbReference type="AlphaFoldDB" id="D8LZ87"/>